<dbReference type="RefSeq" id="WP_163589021.1">
    <property type="nucleotide sequence ID" value="NZ_CP040856.1"/>
</dbReference>
<evidence type="ECO:0000313" key="2">
    <source>
        <dbReference type="EMBL" id="QIA88663.1"/>
    </source>
</evidence>
<organism evidence="2 3">
    <name type="scientific">Lactobacillus johnsonii</name>
    <dbReference type="NCBI Taxonomy" id="33959"/>
    <lineage>
        <taxon>Bacteria</taxon>
        <taxon>Bacillati</taxon>
        <taxon>Bacillota</taxon>
        <taxon>Bacilli</taxon>
        <taxon>Lactobacillales</taxon>
        <taxon>Lactobacillaceae</taxon>
        <taxon>Lactobacillus</taxon>
    </lineage>
</organism>
<keyword evidence="1" id="KW-0472">Membrane</keyword>
<keyword evidence="2" id="KW-0614">Plasmid</keyword>
<keyword evidence="1" id="KW-1133">Transmembrane helix</keyword>
<name>A0A9X7TBB8_LACJH</name>
<feature type="transmembrane region" description="Helical" evidence="1">
    <location>
        <begin position="12"/>
        <end position="36"/>
    </location>
</feature>
<dbReference type="AlphaFoldDB" id="A0A9X7TBB8"/>
<evidence type="ECO:0000256" key="1">
    <source>
        <dbReference type="SAM" id="Phobius"/>
    </source>
</evidence>
<sequence>MEFGKNIYNIVNYPWLLLSCFILFFLLLLYGGLYLAPKADESDKAGAGTVWCYAVILALAFFIGGGLNIKDNYVAQAKVAIANSEKAGYVNTKYVSVKSYKVRSYLPIDKRKVQVLLNNGKVEKNVPIKQIKKISIKNNNDSLIFYDMNLKEKYQPTNKDRFRKKILVIVKHRTGISDANLEKNIAEALIKEK</sequence>
<dbReference type="EMBL" id="CP040856">
    <property type="protein sequence ID" value="QIA88663.1"/>
    <property type="molecule type" value="Genomic_DNA"/>
</dbReference>
<gene>
    <name evidence="2" type="ORF">FEE39_10500</name>
</gene>
<feature type="transmembrane region" description="Helical" evidence="1">
    <location>
        <begin position="48"/>
        <end position="69"/>
    </location>
</feature>
<keyword evidence="1" id="KW-0812">Transmembrane</keyword>
<geneLocation type="plasmid" evidence="2 3">
    <name>unnamed2</name>
</geneLocation>
<dbReference type="PROSITE" id="PS51257">
    <property type="entry name" value="PROKAR_LIPOPROTEIN"/>
    <property type="match status" value="1"/>
</dbReference>
<accession>A0A9X7TBB8</accession>
<protein>
    <submittedName>
        <fullName evidence="2">Uncharacterized protein</fullName>
    </submittedName>
</protein>
<dbReference type="Proteomes" id="UP000464749">
    <property type="component" value="Plasmid unnamed2"/>
</dbReference>
<proteinExistence type="predicted"/>
<reference evidence="2 3" key="1">
    <citation type="submission" date="2019-06" db="EMBL/GenBank/DDBJ databases">
        <title>Whole genome sequencing of Lactobacillus johnsonii strain G2A.</title>
        <authorList>
            <person name="Conlan S."/>
            <person name="Thomas P.J."/>
            <person name="Mullikin J."/>
            <person name="Singer J."/>
            <person name="Weaver C."/>
            <person name="Segre J.A."/>
        </authorList>
    </citation>
    <scope>NUCLEOTIDE SEQUENCE [LARGE SCALE GENOMIC DNA]</scope>
    <source>
        <strain evidence="2 3">G2A</strain>
        <plasmid evidence="2 3">unnamed2</plasmid>
    </source>
</reference>
<evidence type="ECO:0000313" key="3">
    <source>
        <dbReference type="Proteomes" id="UP000464749"/>
    </source>
</evidence>